<dbReference type="GO" id="GO:0019288">
    <property type="term" value="P:isopentenyl diphosphate biosynthetic process, methylerythritol 4-phosphate pathway"/>
    <property type="evidence" value="ECO:0007669"/>
    <property type="project" value="UniProtKB-UniRule"/>
</dbReference>
<keyword evidence="7" id="KW-1185">Reference proteome</keyword>
<feature type="binding site" evidence="5">
    <location>
        <position position="45"/>
    </location>
    <ligand>
        <name>isopentenyl diphosphate</name>
        <dbReference type="ChEBI" id="CHEBI:128769"/>
    </ligand>
</feature>
<feature type="binding site" evidence="5">
    <location>
        <position position="228"/>
    </location>
    <ligand>
        <name>dimethylallyl diphosphate</name>
        <dbReference type="ChEBI" id="CHEBI:57623"/>
    </ligand>
</feature>
<dbReference type="UniPathway" id="UPA00056">
    <property type="reaction ID" value="UER00097"/>
</dbReference>
<comment type="pathway">
    <text evidence="5">Isoprenoid biosynthesis; dimethylallyl diphosphate biosynthesis; dimethylallyl diphosphate from (2E)-4-hydroxy-3-methylbutenyl diphosphate: step 1/1.</text>
</comment>
<feature type="binding site" evidence="5">
    <location>
        <position position="274"/>
    </location>
    <ligand>
        <name>(2E)-4-hydroxy-3-methylbut-2-enyl diphosphate</name>
        <dbReference type="ChEBI" id="CHEBI:128753"/>
    </ligand>
</feature>
<name>A0A1U7NMI5_9FIRM</name>
<comment type="caution">
    <text evidence="6">The sequence shown here is derived from an EMBL/GenBank/DDBJ whole genome shotgun (WGS) entry which is preliminary data.</text>
</comment>
<comment type="function">
    <text evidence="5">Catalyzes the conversion of 1-hydroxy-2-methyl-2-(E)-butenyl 4-diphosphate (HMBPP) into a mixture of isopentenyl diphosphate (IPP) and dimethylallyl diphosphate (DMAPP). Acts in the terminal step of the DOXP/MEP pathway for isoprenoid precursor biosynthesis.</text>
</comment>
<dbReference type="RefSeq" id="WP_076341457.1">
    <property type="nucleotide sequence ID" value="NZ_CAMSPY010000068.1"/>
</dbReference>
<feature type="binding site" evidence="5">
    <location>
        <position position="228"/>
    </location>
    <ligand>
        <name>isopentenyl diphosphate</name>
        <dbReference type="ChEBI" id="CHEBI:128769"/>
    </ligand>
</feature>
<dbReference type="GO" id="GO:0050992">
    <property type="term" value="P:dimethylallyl diphosphate biosynthetic process"/>
    <property type="evidence" value="ECO:0007669"/>
    <property type="project" value="UniProtKB-UniRule"/>
</dbReference>
<feature type="binding site" evidence="5">
    <location>
        <position position="230"/>
    </location>
    <ligand>
        <name>(2E)-4-hydroxy-3-methylbut-2-enyl diphosphate</name>
        <dbReference type="ChEBI" id="CHEBI:128753"/>
    </ligand>
</feature>
<evidence type="ECO:0000313" key="6">
    <source>
        <dbReference type="EMBL" id="OLU46409.1"/>
    </source>
</evidence>
<feature type="binding site" evidence="5">
    <location>
        <position position="85"/>
    </location>
    <ligand>
        <name>dimethylallyl diphosphate</name>
        <dbReference type="ChEBI" id="CHEBI:57623"/>
    </ligand>
</feature>
<dbReference type="PANTHER" id="PTHR30426:SF0">
    <property type="entry name" value="4-HYDROXY-3-METHYLBUT-2-ENYL DIPHOSPHATE REDUCTASE"/>
    <property type="match status" value="1"/>
</dbReference>
<evidence type="ECO:0000256" key="3">
    <source>
        <dbReference type="ARBA" id="ARBA00023004"/>
    </source>
</evidence>
<feature type="binding site" evidence="5">
    <location>
        <position position="45"/>
    </location>
    <ligand>
        <name>(2E)-4-hydroxy-3-methylbut-2-enyl diphosphate</name>
        <dbReference type="ChEBI" id="CHEBI:128753"/>
    </ligand>
</feature>
<keyword evidence="3 5" id="KW-0408">Iron</keyword>
<comment type="cofactor">
    <cofactor evidence="5">
        <name>[4Fe-4S] cluster</name>
        <dbReference type="ChEBI" id="CHEBI:49883"/>
    </cofactor>
    <text evidence="5">Binds 1 [4Fe-4S] cluster per subunit.</text>
</comment>
<feature type="binding site" evidence="5">
    <location>
        <position position="45"/>
    </location>
    <ligand>
        <name>dimethylallyl diphosphate</name>
        <dbReference type="ChEBI" id="CHEBI:57623"/>
    </ligand>
</feature>
<comment type="catalytic activity">
    <reaction evidence="5">
        <text>isopentenyl diphosphate + 2 oxidized [2Fe-2S]-[ferredoxin] + H2O = (2E)-4-hydroxy-3-methylbut-2-enyl diphosphate + 2 reduced [2Fe-2S]-[ferredoxin] + 2 H(+)</text>
        <dbReference type="Rhea" id="RHEA:24488"/>
        <dbReference type="Rhea" id="RHEA-COMP:10000"/>
        <dbReference type="Rhea" id="RHEA-COMP:10001"/>
        <dbReference type="ChEBI" id="CHEBI:15377"/>
        <dbReference type="ChEBI" id="CHEBI:15378"/>
        <dbReference type="ChEBI" id="CHEBI:33737"/>
        <dbReference type="ChEBI" id="CHEBI:33738"/>
        <dbReference type="ChEBI" id="CHEBI:128753"/>
        <dbReference type="ChEBI" id="CHEBI:128769"/>
        <dbReference type="EC" id="1.17.7.4"/>
    </reaction>
</comment>
<dbReference type="GO" id="GO:0016114">
    <property type="term" value="P:terpenoid biosynthetic process"/>
    <property type="evidence" value="ECO:0007669"/>
    <property type="project" value="UniProtKB-UniRule"/>
</dbReference>
<comment type="pathway">
    <text evidence="5">Isoprenoid biosynthesis; isopentenyl diphosphate biosynthesis via DXP pathway; isopentenyl diphosphate from 1-deoxy-D-xylulose 5-phosphate: step 6/6.</text>
</comment>
<feature type="binding site" evidence="5">
    <location>
        <position position="199"/>
    </location>
    <ligand>
        <name>[4Fe-4S] cluster</name>
        <dbReference type="ChEBI" id="CHEBI:49883"/>
    </ligand>
</feature>
<keyword evidence="4 5" id="KW-0411">Iron-sulfur</keyword>
<dbReference type="Proteomes" id="UP000186705">
    <property type="component" value="Unassembled WGS sequence"/>
</dbReference>
<feature type="binding site" evidence="5">
    <location>
        <position position="85"/>
    </location>
    <ligand>
        <name>isopentenyl diphosphate</name>
        <dbReference type="ChEBI" id="CHEBI:128769"/>
    </ligand>
</feature>
<keyword evidence="5" id="KW-0414">Isoprene biosynthesis</keyword>
<feature type="binding site" evidence="5">
    <location>
        <position position="107"/>
    </location>
    <ligand>
        <name>[4Fe-4S] cluster</name>
        <dbReference type="ChEBI" id="CHEBI:49883"/>
    </ligand>
</feature>
<dbReference type="HAMAP" id="MF_00191">
    <property type="entry name" value="IspH"/>
    <property type="match status" value="1"/>
</dbReference>
<feature type="binding site" evidence="5">
    <location>
        <position position="274"/>
    </location>
    <ligand>
        <name>dimethylallyl diphosphate</name>
        <dbReference type="ChEBI" id="CHEBI:57623"/>
    </ligand>
</feature>
<feature type="binding site" evidence="5">
    <location>
        <position position="135"/>
    </location>
    <ligand>
        <name>isopentenyl diphosphate</name>
        <dbReference type="ChEBI" id="CHEBI:128769"/>
    </ligand>
</feature>
<gene>
    <name evidence="5" type="primary">ispH</name>
    <name evidence="6" type="ORF">BO225_06480</name>
</gene>
<evidence type="ECO:0000256" key="5">
    <source>
        <dbReference type="HAMAP-Rule" id="MF_00191"/>
    </source>
</evidence>
<comment type="similarity">
    <text evidence="5">Belongs to the IspH family.</text>
</comment>
<dbReference type="EMBL" id="MPKA01000065">
    <property type="protein sequence ID" value="OLU46409.1"/>
    <property type="molecule type" value="Genomic_DNA"/>
</dbReference>
<dbReference type="InterPro" id="IPR003451">
    <property type="entry name" value="LytB/IspH"/>
</dbReference>
<feature type="binding site" evidence="5">
    <location>
        <position position="15"/>
    </location>
    <ligand>
        <name>[4Fe-4S] cluster</name>
        <dbReference type="ChEBI" id="CHEBI:49883"/>
    </ligand>
</feature>
<dbReference type="Gene3D" id="3.40.1010.20">
    <property type="entry name" value="4-hydroxy-3-methylbut-2-enyl diphosphate reductase, catalytic domain"/>
    <property type="match status" value="2"/>
</dbReference>
<accession>A0A1U7NMI5</accession>
<dbReference type="GO" id="GO:0051539">
    <property type="term" value="F:4 iron, 4 sulfur cluster binding"/>
    <property type="evidence" value="ECO:0007669"/>
    <property type="project" value="UniProtKB-UniRule"/>
</dbReference>
<dbReference type="NCBIfam" id="TIGR00216">
    <property type="entry name" value="ispH_lytB"/>
    <property type="match status" value="1"/>
</dbReference>
<dbReference type="EC" id="1.17.7.4" evidence="5"/>
<feature type="binding site" evidence="5">
    <location>
        <position position="228"/>
    </location>
    <ligand>
        <name>(2E)-4-hydroxy-3-methylbut-2-enyl diphosphate</name>
        <dbReference type="ChEBI" id="CHEBI:128753"/>
    </ligand>
</feature>
<reference evidence="6 7" key="1">
    <citation type="submission" date="2016-11" db="EMBL/GenBank/DDBJ databases">
        <title>Description of two novel members of the family Erysipelotrichaceae: Ileibacterium lipovorans gen. nov., sp. nov. and Dubosiella newyorkensis, gen. nov., sp. nov.</title>
        <authorList>
            <person name="Cox L.M."/>
            <person name="Sohn J."/>
            <person name="Tyrrell K.L."/>
            <person name="Citron D.M."/>
            <person name="Lawson P.A."/>
            <person name="Patel N.B."/>
            <person name="Iizumi T."/>
            <person name="Perez-Perez G.I."/>
            <person name="Goldstein E.J."/>
            <person name="Blaser M.J."/>
        </authorList>
    </citation>
    <scope>NUCLEOTIDE SEQUENCE [LARGE SCALE GENOMIC DNA]</scope>
    <source>
        <strain evidence="6 7">NYU-BL-A4</strain>
    </source>
</reference>
<dbReference type="OrthoDB" id="9777362at2"/>
<feature type="binding site" evidence="5">
    <location>
        <position position="274"/>
    </location>
    <ligand>
        <name>isopentenyl diphosphate</name>
        <dbReference type="ChEBI" id="CHEBI:128769"/>
    </ligand>
</feature>
<evidence type="ECO:0000256" key="2">
    <source>
        <dbReference type="ARBA" id="ARBA00022723"/>
    </source>
</evidence>
<organism evidence="6 7">
    <name type="scientific">Dubosiella newyorkensis</name>
    <dbReference type="NCBI Taxonomy" id="1862672"/>
    <lineage>
        <taxon>Bacteria</taxon>
        <taxon>Bacillati</taxon>
        <taxon>Bacillota</taxon>
        <taxon>Erysipelotrichia</taxon>
        <taxon>Erysipelotrichales</taxon>
        <taxon>Erysipelotrichaceae</taxon>
        <taxon>Dubosiella</taxon>
    </lineage>
</organism>
<dbReference type="GO" id="GO:0046872">
    <property type="term" value="F:metal ion binding"/>
    <property type="evidence" value="ECO:0007669"/>
    <property type="project" value="UniProtKB-KW"/>
</dbReference>
<evidence type="ECO:0000313" key="7">
    <source>
        <dbReference type="Proteomes" id="UP000186705"/>
    </source>
</evidence>
<feature type="binding site" evidence="5">
    <location>
        <position position="135"/>
    </location>
    <ligand>
        <name>(2E)-4-hydroxy-3-methylbut-2-enyl diphosphate</name>
        <dbReference type="ChEBI" id="CHEBI:128753"/>
    </ligand>
</feature>
<protein>
    <recommendedName>
        <fullName evidence="5">4-hydroxy-3-methylbut-2-enyl diphosphate reductase</fullName>
        <shortName evidence="5">HMBPP reductase</shortName>
        <ecNumber evidence="5">1.17.7.4</ecNumber>
    </recommendedName>
</protein>
<evidence type="ECO:0000256" key="4">
    <source>
        <dbReference type="ARBA" id="ARBA00023014"/>
    </source>
</evidence>
<keyword evidence="5" id="KW-0560">Oxidoreductase</keyword>
<keyword evidence="1 5" id="KW-0004">4Fe-4S</keyword>
<feature type="binding site" evidence="5">
    <location>
        <position position="85"/>
    </location>
    <ligand>
        <name>(2E)-4-hydroxy-3-methylbut-2-enyl diphosphate</name>
        <dbReference type="ChEBI" id="CHEBI:128753"/>
    </ligand>
</feature>
<evidence type="ECO:0000256" key="1">
    <source>
        <dbReference type="ARBA" id="ARBA00022485"/>
    </source>
</evidence>
<dbReference type="PANTHER" id="PTHR30426">
    <property type="entry name" value="4-HYDROXY-3-METHYLBUT-2-ENYL DIPHOSPHATE REDUCTASE"/>
    <property type="match status" value="1"/>
</dbReference>
<feature type="binding site" evidence="5">
    <location>
        <position position="230"/>
    </location>
    <ligand>
        <name>dimethylallyl diphosphate</name>
        <dbReference type="ChEBI" id="CHEBI:57623"/>
    </ligand>
</feature>
<sequence>MKNNTIIEVTPQGFCGGVMKAIQIAKEVRIQHPEATITILGNLVHNEYVKKALSAMEIHTIEDPKKTRLELLEDVPSGIVIFTAHGVAPALYERAKEKGLVVYDASCPFVLQTQKIVQEKLKEGYSIFYIGKNHHPEAESIYTLSDAVFLIEKEADIPQDIENKIFVTNQTTMSTLEIQELFDAIEERYPNALFNNEICNATRIRQEAILKLKDQAIDLLIVVGDPNSNNTNKLASIGKKAGIPQVLLVQTLQELKSYNLDLNEQKIAITSGASTPKYLTDQIVQYLKTNTDEPFDLKKVL</sequence>
<dbReference type="GO" id="GO:0051745">
    <property type="term" value="F:4-hydroxy-3-methylbut-2-enyl diphosphate reductase activity"/>
    <property type="evidence" value="ECO:0007669"/>
    <property type="project" value="UniProtKB-UniRule"/>
</dbReference>
<feature type="binding site" evidence="5">
    <location>
        <position position="171"/>
    </location>
    <ligand>
        <name>(2E)-4-hydroxy-3-methylbut-2-enyl diphosphate</name>
        <dbReference type="ChEBI" id="CHEBI:128753"/>
    </ligand>
</feature>
<comment type="caution">
    <text evidence="5">Lacks conserved residue(s) required for the propagation of feature annotation.</text>
</comment>
<feature type="active site" description="Proton donor" evidence="5">
    <location>
        <position position="137"/>
    </location>
</feature>
<dbReference type="CDD" id="cd13944">
    <property type="entry name" value="lytB_ispH"/>
    <property type="match status" value="1"/>
</dbReference>
<comment type="catalytic activity">
    <reaction evidence="5">
        <text>dimethylallyl diphosphate + 2 oxidized [2Fe-2S]-[ferredoxin] + H2O = (2E)-4-hydroxy-3-methylbut-2-enyl diphosphate + 2 reduced [2Fe-2S]-[ferredoxin] + 2 H(+)</text>
        <dbReference type="Rhea" id="RHEA:24825"/>
        <dbReference type="Rhea" id="RHEA-COMP:10000"/>
        <dbReference type="Rhea" id="RHEA-COMP:10001"/>
        <dbReference type="ChEBI" id="CHEBI:15377"/>
        <dbReference type="ChEBI" id="CHEBI:15378"/>
        <dbReference type="ChEBI" id="CHEBI:33737"/>
        <dbReference type="ChEBI" id="CHEBI:33738"/>
        <dbReference type="ChEBI" id="CHEBI:57623"/>
        <dbReference type="ChEBI" id="CHEBI:128753"/>
        <dbReference type="EC" id="1.17.7.4"/>
    </reaction>
</comment>
<feature type="binding site" evidence="5">
    <location>
        <position position="135"/>
    </location>
    <ligand>
        <name>dimethylallyl diphosphate</name>
        <dbReference type="ChEBI" id="CHEBI:57623"/>
    </ligand>
</feature>
<dbReference type="Gene3D" id="3.40.50.11270">
    <property type="match status" value="1"/>
</dbReference>
<feature type="binding site" evidence="5">
    <location>
        <position position="230"/>
    </location>
    <ligand>
        <name>isopentenyl diphosphate</name>
        <dbReference type="ChEBI" id="CHEBI:128769"/>
    </ligand>
</feature>
<dbReference type="STRING" id="1862672.BO225_06480"/>
<dbReference type="GeneID" id="78275588"/>
<proteinExistence type="inferred from homology"/>
<keyword evidence="2 5" id="KW-0479">Metal-binding</keyword>
<dbReference type="UniPathway" id="UPA00059">
    <property type="reaction ID" value="UER00105"/>
</dbReference>
<dbReference type="Pfam" id="PF02401">
    <property type="entry name" value="LYTB"/>
    <property type="match status" value="1"/>
</dbReference>
<dbReference type="AlphaFoldDB" id="A0A1U7NMI5"/>